<name>A0A7W7SBL5_9ACTN</name>
<dbReference type="Pfam" id="PF01408">
    <property type="entry name" value="GFO_IDH_MocA"/>
    <property type="match status" value="1"/>
</dbReference>
<dbReference type="InterPro" id="IPR051450">
    <property type="entry name" value="Gfo/Idh/MocA_Oxidoreductases"/>
</dbReference>
<dbReference type="InterPro" id="IPR000683">
    <property type="entry name" value="Gfo/Idh/MocA-like_OxRdtase_N"/>
</dbReference>
<dbReference type="Gene3D" id="3.40.50.720">
    <property type="entry name" value="NAD(P)-binding Rossmann-like Domain"/>
    <property type="match status" value="1"/>
</dbReference>
<dbReference type="AlphaFoldDB" id="A0A7W7SBL5"/>
<dbReference type="Gene3D" id="3.30.360.10">
    <property type="entry name" value="Dihydrodipicolinate Reductase, domain 2"/>
    <property type="match status" value="1"/>
</dbReference>
<feature type="domain" description="Gfo/Idh/MocA-like oxidoreductase N-terminal" evidence="1">
    <location>
        <begin position="5"/>
        <end position="141"/>
    </location>
</feature>
<proteinExistence type="predicted"/>
<accession>A0A7W7SBL5</accession>
<reference evidence="3 4" key="1">
    <citation type="submission" date="2020-08" db="EMBL/GenBank/DDBJ databases">
        <title>Sequencing the genomes of 1000 actinobacteria strains.</title>
        <authorList>
            <person name="Klenk H.-P."/>
        </authorList>
    </citation>
    <scope>NUCLEOTIDE SEQUENCE [LARGE SCALE GENOMIC DNA]</scope>
    <source>
        <strain evidence="3 4">DSM 44786</strain>
    </source>
</reference>
<evidence type="ECO:0000259" key="1">
    <source>
        <dbReference type="Pfam" id="PF01408"/>
    </source>
</evidence>
<dbReference type="InterPro" id="IPR036291">
    <property type="entry name" value="NAD(P)-bd_dom_sf"/>
</dbReference>
<evidence type="ECO:0000313" key="3">
    <source>
        <dbReference type="EMBL" id="MBB4947494.1"/>
    </source>
</evidence>
<evidence type="ECO:0000313" key="4">
    <source>
        <dbReference type="Proteomes" id="UP000573327"/>
    </source>
</evidence>
<gene>
    <name evidence="3" type="ORF">F4556_003029</name>
</gene>
<dbReference type="RefSeq" id="WP_184915537.1">
    <property type="nucleotide sequence ID" value="NZ_JACHJR010000001.1"/>
</dbReference>
<dbReference type="SUPFAM" id="SSF51735">
    <property type="entry name" value="NAD(P)-binding Rossmann-fold domains"/>
    <property type="match status" value="1"/>
</dbReference>
<dbReference type="PANTHER" id="PTHR43377">
    <property type="entry name" value="BILIVERDIN REDUCTASE A"/>
    <property type="match status" value="1"/>
</dbReference>
<dbReference type="GO" id="GO:0000166">
    <property type="term" value="F:nucleotide binding"/>
    <property type="evidence" value="ECO:0007669"/>
    <property type="project" value="InterPro"/>
</dbReference>
<sequence length="348" mass="38113">MSDVLRIGQVGLGWFGGLHLQTWADIAGVEVTGVYDADPSRVGAFGAHQAQEDFHVRVGGEPAPRLAAGTEVFSSLDELLASGIQVLDVVVPEGSHADCVRRGLEAGVDVIVEKPLALDPAEARDLVRLAEQVGRNVYVGHILRFDPRNATLGALLRNRTLRHLSLSRRFQPAALDVYGRVHPVHTAMIHDIDLAIWYTGRRPDRVTAFATSHLGREFPDVVDLVLHWDDGVRAVIGNSWHLAPNCPYGFEFECKVQTDGGTYTVRNEPDLLAWDENGVKAPDLFFWPHYEGARHGALRDELQHFADRARQGRPSERVPLEHAVWVAETCRAALDSIAGAGTVAVAGC</sequence>
<organism evidence="3 4">
    <name type="scientific">Kitasatospora gansuensis</name>
    <dbReference type="NCBI Taxonomy" id="258050"/>
    <lineage>
        <taxon>Bacteria</taxon>
        <taxon>Bacillati</taxon>
        <taxon>Actinomycetota</taxon>
        <taxon>Actinomycetes</taxon>
        <taxon>Kitasatosporales</taxon>
        <taxon>Streptomycetaceae</taxon>
        <taxon>Kitasatospora</taxon>
    </lineage>
</organism>
<dbReference type="Pfam" id="PF22725">
    <property type="entry name" value="GFO_IDH_MocA_C3"/>
    <property type="match status" value="1"/>
</dbReference>
<evidence type="ECO:0000259" key="2">
    <source>
        <dbReference type="Pfam" id="PF22725"/>
    </source>
</evidence>
<dbReference type="PANTHER" id="PTHR43377:SF1">
    <property type="entry name" value="BILIVERDIN REDUCTASE A"/>
    <property type="match status" value="1"/>
</dbReference>
<comment type="caution">
    <text evidence="3">The sequence shown here is derived from an EMBL/GenBank/DDBJ whole genome shotgun (WGS) entry which is preliminary data.</text>
</comment>
<protein>
    <submittedName>
        <fullName evidence="3">Putative dehydrogenase</fullName>
    </submittedName>
</protein>
<dbReference type="EMBL" id="JACHJR010000001">
    <property type="protein sequence ID" value="MBB4947494.1"/>
    <property type="molecule type" value="Genomic_DNA"/>
</dbReference>
<dbReference type="SUPFAM" id="SSF55347">
    <property type="entry name" value="Glyceraldehyde-3-phosphate dehydrogenase-like, C-terminal domain"/>
    <property type="match status" value="1"/>
</dbReference>
<feature type="domain" description="GFO/IDH/MocA-like oxidoreductase" evidence="2">
    <location>
        <begin position="187"/>
        <end position="257"/>
    </location>
</feature>
<keyword evidence="4" id="KW-1185">Reference proteome</keyword>
<dbReference type="InterPro" id="IPR055170">
    <property type="entry name" value="GFO_IDH_MocA-like_dom"/>
</dbReference>
<dbReference type="Proteomes" id="UP000573327">
    <property type="component" value="Unassembled WGS sequence"/>
</dbReference>